<feature type="compositionally biased region" description="Low complexity" evidence="1">
    <location>
        <begin position="157"/>
        <end position="169"/>
    </location>
</feature>
<dbReference type="EMBL" id="CADCTS010000285">
    <property type="protein sequence ID" value="CAA9309764.1"/>
    <property type="molecule type" value="Genomic_DNA"/>
</dbReference>
<reference evidence="2" key="1">
    <citation type="submission" date="2020-02" db="EMBL/GenBank/DDBJ databases">
        <authorList>
            <person name="Meier V. D."/>
        </authorList>
    </citation>
    <scope>NUCLEOTIDE SEQUENCE</scope>
    <source>
        <strain evidence="2">AVDCRST_MAG48</strain>
    </source>
</reference>
<feature type="non-terminal residue" evidence="2">
    <location>
        <position position="1"/>
    </location>
</feature>
<sequence>EHDDHHPALHPVPHHVAPAPRGGRPADRRDRRGGRGPRRRERRGPRDGVRSGPALRRAVRDASPAVGLRPPRPARRRRVGPGGLVAGRRLLHARPRWGHHPRAAGLAGPRPRAGPAHRGLPAAAGERRGRPAPAPAARAPEGGAAGRRRRIIRRHPGAGLAAGRAGQQV</sequence>
<feature type="compositionally biased region" description="Basic residues" evidence="1">
    <location>
        <begin position="89"/>
        <end position="102"/>
    </location>
</feature>
<dbReference type="AlphaFoldDB" id="A0A6J4KN67"/>
<proteinExistence type="predicted"/>
<feature type="compositionally biased region" description="Basic residues" evidence="1">
    <location>
        <begin position="146"/>
        <end position="156"/>
    </location>
</feature>
<feature type="compositionally biased region" description="Low complexity" evidence="1">
    <location>
        <begin position="103"/>
        <end position="124"/>
    </location>
</feature>
<organism evidence="2">
    <name type="scientific">uncultured Friedmanniella sp</name>
    <dbReference type="NCBI Taxonomy" id="335381"/>
    <lineage>
        <taxon>Bacteria</taxon>
        <taxon>Bacillati</taxon>
        <taxon>Actinomycetota</taxon>
        <taxon>Actinomycetes</taxon>
        <taxon>Propionibacteriales</taxon>
        <taxon>Nocardioidaceae</taxon>
        <taxon>Friedmanniella</taxon>
        <taxon>environmental samples</taxon>
    </lineage>
</organism>
<feature type="non-terminal residue" evidence="2">
    <location>
        <position position="169"/>
    </location>
</feature>
<evidence type="ECO:0000256" key="1">
    <source>
        <dbReference type="SAM" id="MobiDB-lite"/>
    </source>
</evidence>
<name>A0A6J4KN67_9ACTN</name>
<feature type="compositionally biased region" description="Basic residues" evidence="1">
    <location>
        <begin position="31"/>
        <end position="43"/>
    </location>
</feature>
<accession>A0A6J4KN67</accession>
<protein>
    <submittedName>
        <fullName evidence="2">Uncharacterized protein</fullName>
    </submittedName>
</protein>
<feature type="region of interest" description="Disordered" evidence="1">
    <location>
        <begin position="1"/>
        <end position="169"/>
    </location>
</feature>
<feature type="compositionally biased region" description="Low complexity" evidence="1">
    <location>
        <begin position="9"/>
        <end position="23"/>
    </location>
</feature>
<gene>
    <name evidence="2" type="ORF">AVDCRST_MAG48-1952</name>
</gene>
<evidence type="ECO:0000313" key="2">
    <source>
        <dbReference type="EMBL" id="CAA9309764.1"/>
    </source>
</evidence>